<dbReference type="RefSeq" id="WP_173074658.1">
    <property type="nucleotide sequence ID" value="NZ_CP041345.1"/>
</dbReference>
<gene>
    <name evidence="2" type="ORF">FHG85_07830</name>
</gene>
<evidence type="ECO:0000313" key="2">
    <source>
        <dbReference type="EMBL" id="QKG80171.1"/>
    </source>
</evidence>
<name>A0A7D3XVU3_9BACT</name>
<keyword evidence="3" id="KW-1185">Reference proteome</keyword>
<proteinExistence type="predicted"/>
<evidence type="ECO:0008006" key="4">
    <source>
        <dbReference type="Google" id="ProtNLM"/>
    </source>
</evidence>
<dbReference type="Proteomes" id="UP000500961">
    <property type="component" value="Chromosome"/>
</dbReference>
<organism evidence="2 3">
    <name type="scientific">Tenuifilum thalassicum</name>
    <dbReference type="NCBI Taxonomy" id="2590900"/>
    <lineage>
        <taxon>Bacteria</taxon>
        <taxon>Pseudomonadati</taxon>
        <taxon>Bacteroidota</taxon>
        <taxon>Bacteroidia</taxon>
        <taxon>Bacteroidales</taxon>
        <taxon>Tenuifilaceae</taxon>
        <taxon>Tenuifilum</taxon>
    </lineage>
</organism>
<evidence type="ECO:0000313" key="3">
    <source>
        <dbReference type="Proteomes" id="UP000500961"/>
    </source>
</evidence>
<sequence length="322" mass="37141">MSKNRVLSFILFVVLVVSAYIFYLWFTGKDDSFKVEVNKVSRVELIKGTDSLFLEKNESYWLLNKRHLADEKAVQYFFDVLGSLNVISPATLKVDKKIEEVIPLSSVKLNAYKGGWLLQSFYVASIPEFNYKPVALKVGGYKPYYIESAYAQDDLMDYFAVNPNYWVSNRLFIEPIDAIETINVTFPDVSKSYKIRFTDKDILITNYKGQEVDSFDLARVSRIYNSWENLKLRVPADSLLKSIKPDNLLETITLDFAGGKTYTFHLYKITGDAYKNLLGEALSYDPNHILISTSDNRILLGTYYHFHFILSHIDDLIVNNRN</sequence>
<dbReference type="KEGG" id="ttz:FHG85_07830"/>
<keyword evidence="1" id="KW-1133">Transmembrane helix</keyword>
<reference evidence="2 3" key="1">
    <citation type="submission" date="2019-07" db="EMBL/GenBank/DDBJ databases">
        <title>Thalassofilum flectens gen. nov., sp. nov., a novel moderate thermophilic anaerobe from a shallow sea hot spring in Kunashir Island (Russia), representing a new family in the order Bacteroidales, and proposal of Thalassofilacea fam. nov.</title>
        <authorList>
            <person name="Kochetkova T.V."/>
            <person name="Podosokorskaya O.A."/>
            <person name="Novikov A."/>
            <person name="Elcheninov A.G."/>
            <person name="Toshchakov S.V."/>
            <person name="Kublanov I.V."/>
        </authorList>
    </citation>
    <scope>NUCLEOTIDE SEQUENCE [LARGE SCALE GENOMIC DNA]</scope>
    <source>
        <strain evidence="2 3">38-H</strain>
    </source>
</reference>
<keyword evidence="1" id="KW-0812">Transmembrane</keyword>
<evidence type="ECO:0000256" key="1">
    <source>
        <dbReference type="SAM" id="Phobius"/>
    </source>
</evidence>
<dbReference type="AlphaFoldDB" id="A0A7D3XVU3"/>
<accession>A0A7D3XVU3</accession>
<protein>
    <recommendedName>
        <fullName evidence="4">DUF4340 domain-containing protein</fullName>
    </recommendedName>
</protein>
<feature type="transmembrane region" description="Helical" evidence="1">
    <location>
        <begin position="6"/>
        <end position="26"/>
    </location>
</feature>
<keyword evidence="1" id="KW-0472">Membrane</keyword>
<dbReference type="EMBL" id="CP041345">
    <property type="protein sequence ID" value="QKG80171.1"/>
    <property type="molecule type" value="Genomic_DNA"/>
</dbReference>